<dbReference type="GO" id="GO:0015171">
    <property type="term" value="F:amino acid transmembrane transporter activity"/>
    <property type="evidence" value="ECO:0007669"/>
    <property type="project" value="TreeGrafter"/>
</dbReference>
<evidence type="ECO:0000256" key="7">
    <source>
        <dbReference type="SAM" id="Phobius"/>
    </source>
</evidence>
<evidence type="ECO:0000256" key="3">
    <source>
        <dbReference type="ARBA" id="ARBA00022692"/>
    </source>
</evidence>
<comment type="caution">
    <text evidence="8">The sequence shown here is derived from an EMBL/GenBank/DDBJ whole genome shotgun (WGS) entry which is preliminary data.</text>
</comment>
<evidence type="ECO:0000313" key="9">
    <source>
        <dbReference type="Proteomes" id="UP000325291"/>
    </source>
</evidence>
<gene>
    <name evidence="8" type="ORF">FLO80_20765</name>
</gene>
<protein>
    <recommendedName>
        <fullName evidence="10">LysE family translocator</fullName>
    </recommendedName>
</protein>
<dbReference type="EMBL" id="VINQ01000030">
    <property type="protein sequence ID" value="KAA0909607.1"/>
    <property type="molecule type" value="Genomic_DNA"/>
</dbReference>
<reference evidence="8 9" key="1">
    <citation type="submission" date="2019-07" db="EMBL/GenBank/DDBJ databases">
        <title>Aquicoccus porphyridii gen. nov., sp. nov., isolated from a small marine red alga, Porphyridium marinum.</title>
        <authorList>
            <person name="Liu L."/>
        </authorList>
    </citation>
    <scope>NUCLEOTIDE SEQUENCE [LARGE SCALE GENOMIC DNA]</scope>
    <source>
        <strain evidence="8 9">L1 8-17</strain>
    </source>
</reference>
<keyword evidence="2" id="KW-1003">Cell membrane</keyword>
<accession>A0A5A9YXN4</accession>
<dbReference type="GO" id="GO:0005886">
    <property type="term" value="C:plasma membrane"/>
    <property type="evidence" value="ECO:0007669"/>
    <property type="project" value="UniProtKB-SubCell"/>
</dbReference>
<feature type="transmembrane region" description="Helical" evidence="7">
    <location>
        <begin position="154"/>
        <end position="176"/>
    </location>
</feature>
<evidence type="ECO:0008006" key="10">
    <source>
        <dbReference type="Google" id="ProtNLM"/>
    </source>
</evidence>
<evidence type="ECO:0000313" key="8">
    <source>
        <dbReference type="EMBL" id="KAA0909607.1"/>
    </source>
</evidence>
<proteinExistence type="predicted"/>
<dbReference type="AlphaFoldDB" id="A0A5A9YXN4"/>
<dbReference type="PANTHER" id="PTHR30086">
    <property type="entry name" value="ARGININE EXPORTER PROTEIN ARGO"/>
    <property type="match status" value="1"/>
</dbReference>
<keyword evidence="4 7" id="KW-1133">Transmembrane helix</keyword>
<dbReference type="Pfam" id="PF01810">
    <property type="entry name" value="LysE"/>
    <property type="match status" value="1"/>
</dbReference>
<evidence type="ECO:0000256" key="6">
    <source>
        <dbReference type="SAM" id="MobiDB-lite"/>
    </source>
</evidence>
<dbReference type="PANTHER" id="PTHR30086:SF20">
    <property type="entry name" value="ARGININE EXPORTER PROTEIN ARGO-RELATED"/>
    <property type="match status" value="1"/>
</dbReference>
<keyword evidence="5 7" id="KW-0472">Membrane</keyword>
<evidence type="ECO:0000256" key="2">
    <source>
        <dbReference type="ARBA" id="ARBA00022475"/>
    </source>
</evidence>
<sequence length="201" mass="20855">MGRRPDAPSPARLGHVPATRDRLSAGAAYEGRAATTAHSAPGAEIRDAGGRESGCQKNKRRGGLAAASSHHLMASPPVRLTRRRALPPPFCDNAGLWPTGFIWAGKGLPMSFEISMTFVLASSALMLVPGPTMLIMTGLALNHGLSKALTALPGLTHGLITSISISLLGAGAILLASAQLFTALKLAGAAYLVYLGIRLWT</sequence>
<dbReference type="InterPro" id="IPR001123">
    <property type="entry name" value="LeuE-type"/>
</dbReference>
<comment type="subcellular location">
    <subcellularLocation>
        <location evidence="1">Cell membrane</location>
        <topology evidence="1">Multi-pass membrane protein</topology>
    </subcellularLocation>
</comment>
<feature type="region of interest" description="Disordered" evidence="6">
    <location>
        <begin position="1"/>
        <end position="68"/>
    </location>
</feature>
<organism evidence="8 9">
    <name type="scientific">Aquicoccus porphyridii</name>
    <dbReference type="NCBI Taxonomy" id="1852029"/>
    <lineage>
        <taxon>Bacteria</taxon>
        <taxon>Pseudomonadati</taxon>
        <taxon>Pseudomonadota</taxon>
        <taxon>Alphaproteobacteria</taxon>
        <taxon>Rhodobacterales</taxon>
        <taxon>Paracoccaceae</taxon>
        <taxon>Aquicoccus</taxon>
    </lineage>
</organism>
<keyword evidence="9" id="KW-1185">Reference proteome</keyword>
<feature type="transmembrane region" description="Helical" evidence="7">
    <location>
        <begin position="118"/>
        <end position="142"/>
    </location>
</feature>
<evidence type="ECO:0000256" key="4">
    <source>
        <dbReference type="ARBA" id="ARBA00022989"/>
    </source>
</evidence>
<name>A0A5A9YXN4_9RHOB</name>
<dbReference type="Proteomes" id="UP000325291">
    <property type="component" value="Unassembled WGS sequence"/>
</dbReference>
<keyword evidence="3 7" id="KW-0812">Transmembrane</keyword>
<evidence type="ECO:0000256" key="1">
    <source>
        <dbReference type="ARBA" id="ARBA00004651"/>
    </source>
</evidence>
<evidence type="ECO:0000256" key="5">
    <source>
        <dbReference type="ARBA" id="ARBA00023136"/>
    </source>
</evidence>